<feature type="domain" description="UBC core" evidence="3">
    <location>
        <begin position="1"/>
        <end position="136"/>
    </location>
</feature>
<dbReference type="PROSITE" id="PS50127">
    <property type="entry name" value="UBC_2"/>
    <property type="match status" value="1"/>
</dbReference>
<sequence length="205" mass="22681">MVLRGARTRKHPLRRRFLSRTTQLSSGLSFQSECFFKPPSIMVLTPNGRFAPNQRLCLSNSDFHPESWNPAWNVGTILCGLVSFMTGNQTTVGSIKSTDMEKKVFARGSIKWNLDNSTFRQLFPTFVPELEKLHKADIAAAVPEPPPKMEKVEETKPAVKGPDVAGSGNQMPRNFLTGKWARILAVAGLAAFAVAVRLFTNSMST</sequence>
<protein>
    <recommendedName>
        <fullName evidence="3">UBC core domain-containing protein</fullName>
    </recommendedName>
</protein>
<comment type="caution">
    <text evidence="4">The sequence shown here is derived from an EMBL/GenBank/DDBJ whole genome shotgun (WGS) entry which is preliminary data.</text>
</comment>
<evidence type="ECO:0000256" key="2">
    <source>
        <dbReference type="SAM" id="Phobius"/>
    </source>
</evidence>
<dbReference type="Proteomes" id="UP000186922">
    <property type="component" value="Unassembled WGS sequence"/>
</dbReference>
<feature type="region of interest" description="Disordered" evidence="1">
    <location>
        <begin position="147"/>
        <end position="168"/>
    </location>
</feature>
<keyword evidence="5" id="KW-1185">Reference proteome</keyword>
<organism evidence="4 5">
    <name type="scientific">Ramazzottius varieornatus</name>
    <name type="common">Water bear</name>
    <name type="synonym">Tardigrade</name>
    <dbReference type="NCBI Taxonomy" id="947166"/>
    <lineage>
        <taxon>Eukaryota</taxon>
        <taxon>Metazoa</taxon>
        <taxon>Ecdysozoa</taxon>
        <taxon>Tardigrada</taxon>
        <taxon>Eutardigrada</taxon>
        <taxon>Parachela</taxon>
        <taxon>Hypsibioidea</taxon>
        <taxon>Ramazzottiidae</taxon>
        <taxon>Ramazzottius</taxon>
    </lineage>
</organism>
<reference evidence="4 5" key="1">
    <citation type="journal article" date="2016" name="Nat. Commun.">
        <title>Extremotolerant tardigrade genome and improved radiotolerance of human cultured cells by tardigrade-unique protein.</title>
        <authorList>
            <person name="Hashimoto T."/>
            <person name="Horikawa D.D."/>
            <person name="Saito Y."/>
            <person name="Kuwahara H."/>
            <person name="Kozuka-Hata H."/>
            <person name="Shin-I T."/>
            <person name="Minakuchi Y."/>
            <person name="Ohishi K."/>
            <person name="Motoyama A."/>
            <person name="Aizu T."/>
            <person name="Enomoto A."/>
            <person name="Kondo K."/>
            <person name="Tanaka S."/>
            <person name="Hara Y."/>
            <person name="Koshikawa S."/>
            <person name="Sagara H."/>
            <person name="Miura T."/>
            <person name="Yokobori S."/>
            <person name="Miyagawa K."/>
            <person name="Suzuki Y."/>
            <person name="Kubo T."/>
            <person name="Oyama M."/>
            <person name="Kohara Y."/>
            <person name="Fujiyama A."/>
            <person name="Arakawa K."/>
            <person name="Katayama T."/>
            <person name="Toyoda A."/>
            <person name="Kunieda T."/>
        </authorList>
    </citation>
    <scope>NUCLEOTIDE SEQUENCE [LARGE SCALE GENOMIC DNA]</scope>
    <source>
        <strain evidence="4 5">YOKOZUNA-1</strain>
    </source>
</reference>
<dbReference type="OrthoDB" id="1158011at2759"/>
<dbReference type="Gene3D" id="3.10.110.10">
    <property type="entry name" value="Ubiquitin Conjugating Enzyme"/>
    <property type="match status" value="1"/>
</dbReference>
<keyword evidence="2" id="KW-0812">Transmembrane</keyword>
<accession>A0A1D1V7P7</accession>
<evidence type="ECO:0000313" key="5">
    <source>
        <dbReference type="Proteomes" id="UP000186922"/>
    </source>
</evidence>
<feature type="compositionally biased region" description="Basic and acidic residues" evidence="1">
    <location>
        <begin position="147"/>
        <end position="157"/>
    </location>
</feature>
<dbReference type="EMBL" id="BDGG01000004">
    <property type="protein sequence ID" value="GAU97696.1"/>
    <property type="molecule type" value="Genomic_DNA"/>
</dbReference>
<proteinExistence type="predicted"/>
<dbReference type="STRING" id="947166.A0A1D1V7P7"/>
<dbReference type="AlphaFoldDB" id="A0A1D1V7P7"/>
<keyword evidence="2" id="KW-1133">Transmembrane helix</keyword>
<feature type="transmembrane region" description="Helical" evidence="2">
    <location>
        <begin position="180"/>
        <end position="199"/>
    </location>
</feature>
<keyword evidence="2" id="KW-0472">Membrane</keyword>
<evidence type="ECO:0000256" key="1">
    <source>
        <dbReference type="SAM" id="MobiDB-lite"/>
    </source>
</evidence>
<dbReference type="InterPro" id="IPR000608">
    <property type="entry name" value="UBC"/>
</dbReference>
<dbReference type="InterPro" id="IPR016135">
    <property type="entry name" value="UBQ-conjugating_enzyme/RWD"/>
</dbReference>
<name>A0A1D1V7P7_RAMVA</name>
<gene>
    <name evidence="4" type="primary">RvY_08947-1</name>
    <name evidence="4" type="synonym">RvY_08947.1</name>
    <name evidence="4" type="ORF">RvY_08947</name>
</gene>
<evidence type="ECO:0000259" key="3">
    <source>
        <dbReference type="PROSITE" id="PS50127"/>
    </source>
</evidence>
<evidence type="ECO:0000313" key="4">
    <source>
        <dbReference type="EMBL" id="GAU97696.1"/>
    </source>
</evidence>
<dbReference type="SUPFAM" id="SSF54495">
    <property type="entry name" value="UBC-like"/>
    <property type="match status" value="1"/>
</dbReference>